<dbReference type="AlphaFoldDB" id="A0A0A7LB20"/>
<dbReference type="InterPro" id="IPR036676">
    <property type="entry name" value="PurM-like_C_sf"/>
</dbReference>
<dbReference type="Gene3D" id="3.90.650.10">
    <property type="entry name" value="PurM-like C-terminal domain"/>
    <property type="match status" value="1"/>
</dbReference>
<dbReference type="HOGENOM" id="CLU_073250_0_0_2"/>
<dbReference type="STRING" id="1577791.Mpt1_c04680"/>
<dbReference type="GO" id="GO:0009228">
    <property type="term" value="P:thiamine biosynthetic process"/>
    <property type="evidence" value="ECO:0007669"/>
    <property type="project" value="InterPro"/>
</dbReference>
<organism evidence="3 4">
    <name type="scientific">Candidatus Methanoplasma termitum</name>
    <dbReference type="NCBI Taxonomy" id="1577791"/>
    <lineage>
        <taxon>Archaea</taxon>
        <taxon>Methanobacteriati</taxon>
        <taxon>Thermoplasmatota</taxon>
        <taxon>Thermoplasmata</taxon>
        <taxon>Methanomassiliicoccales</taxon>
        <taxon>Methanomassiliicoccaceae</taxon>
        <taxon>Candidatus Methanoplasma</taxon>
    </lineage>
</organism>
<feature type="domain" description="PurM-like C-terminal" evidence="2">
    <location>
        <begin position="186"/>
        <end position="301"/>
    </location>
</feature>
<dbReference type="GO" id="GO:0009030">
    <property type="term" value="F:thiamine-phosphate kinase activity"/>
    <property type="evidence" value="ECO:0007669"/>
    <property type="project" value="UniProtKB-EC"/>
</dbReference>
<dbReference type="Pfam" id="PF02769">
    <property type="entry name" value="AIRS_C"/>
    <property type="match status" value="1"/>
</dbReference>
<keyword evidence="4" id="KW-1185">Reference proteome</keyword>
<proteinExistence type="predicted"/>
<dbReference type="Pfam" id="PF00586">
    <property type="entry name" value="AIRS"/>
    <property type="match status" value="1"/>
</dbReference>
<dbReference type="GeneID" id="24818137"/>
<reference evidence="3 4" key="1">
    <citation type="journal article" date="2014" name="Appl. Environ. Microbiol.">
        <title>Comparative Genome Analysis of 'Candidatus Methanoplasma termitum' Indicates a New Mode of Energy Metabolism in the Seventh Order of Methanogens.</title>
        <authorList>
            <person name="Lang K."/>
            <person name="Schuldes J."/>
            <person name="Klingl A."/>
            <person name="Poehlein A."/>
            <person name="Daniel R."/>
            <person name="Brune A."/>
        </authorList>
    </citation>
    <scope>NUCLEOTIDE SEQUENCE [LARGE SCALE GENOMIC DNA]</scope>
    <source>
        <strain evidence="4">Mpt1</strain>
    </source>
</reference>
<gene>
    <name evidence="3" type="primary">thiL3</name>
    <name evidence="3" type="ORF">Mpt1_c04680</name>
</gene>
<dbReference type="InterPro" id="IPR006283">
    <property type="entry name" value="ThiL-like"/>
</dbReference>
<sequence>MTLEAIVNAIRTFPGVTRKKAIHDIVSSISSKKFPLIGASEGEDAAAVEYGDNYILFATDGIMESLVNSHPYYAGYYAVLVNVNDIAAMGGKSLAMVDVLSISKDRLCGQILKGMSAAVEKFNVPIVGGHTHPDCNYNAIDMSIIGTVPKTDIILSSTAEDDDDIVFVMDLDGFFPEGLKYAWDTTTRKDASIVQAQMDMMTVIASKHLTHSAKDMSNPGSIGTLGMMLETSMKGGTVDINKIPTPKGIDLIQWILSYQGCGFVFSCPPENSAEIISLFKSVKCDGAVVGKVDGSMKLKLTMGGKTMTLFDFEKDIITGCSPKKK</sequence>
<dbReference type="InterPro" id="IPR017668">
    <property type="entry name" value="Methan_mark_2"/>
</dbReference>
<dbReference type="InterPro" id="IPR016188">
    <property type="entry name" value="PurM-like_N"/>
</dbReference>
<evidence type="ECO:0000259" key="2">
    <source>
        <dbReference type="Pfam" id="PF02769"/>
    </source>
</evidence>
<dbReference type="InterPro" id="IPR036921">
    <property type="entry name" value="PurM-like_N_sf"/>
</dbReference>
<dbReference type="OrthoDB" id="31494at2157"/>
<accession>A0A0A7LB20</accession>
<dbReference type="SUPFAM" id="SSF55326">
    <property type="entry name" value="PurM N-terminal domain-like"/>
    <property type="match status" value="1"/>
</dbReference>
<dbReference type="SUPFAM" id="SSF56042">
    <property type="entry name" value="PurM C-terminal domain-like"/>
    <property type="match status" value="1"/>
</dbReference>
<evidence type="ECO:0000259" key="1">
    <source>
        <dbReference type="Pfam" id="PF00586"/>
    </source>
</evidence>
<dbReference type="Gene3D" id="3.30.1330.10">
    <property type="entry name" value="PurM-like, N-terminal domain"/>
    <property type="match status" value="1"/>
</dbReference>
<name>A0A0A7LB20_9ARCH</name>
<feature type="domain" description="PurM-like N-terminal" evidence="1">
    <location>
        <begin position="42"/>
        <end position="148"/>
    </location>
</feature>
<dbReference type="EMBL" id="CP010070">
    <property type="protein sequence ID" value="AIZ56360.1"/>
    <property type="molecule type" value="Genomic_DNA"/>
</dbReference>
<dbReference type="NCBIfam" id="TIGR03267">
    <property type="entry name" value="methan_mark_2"/>
    <property type="match status" value="1"/>
</dbReference>
<dbReference type="PANTHER" id="PTHR30270">
    <property type="entry name" value="THIAMINE-MONOPHOSPHATE KINASE"/>
    <property type="match status" value="1"/>
</dbReference>
<keyword evidence="3" id="KW-0808">Transferase</keyword>
<dbReference type="InterPro" id="IPR011413">
    <property type="entry name" value="UCP036540_AIR"/>
</dbReference>
<evidence type="ECO:0000313" key="3">
    <source>
        <dbReference type="EMBL" id="AIZ56360.1"/>
    </source>
</evidence>
<dbReference type="EC" id="2.7.4.16" evidence="3"/>
<dbReference type="PANTHER" id="PTHR30270:SF0">
    <property type="entry name" value="THIAMINE-MONOPHOSPHATE KINASE"/>
    <property type="match status" value="1"/>
</dbReference>
<dbReference type="PIRSF" id="PIRSF036540">
    <property type="entry name" value="UCP036540_AIR"/>
    <property type="match status" value="1"/>
</dbReference>
<dbReference type="RefSeq" id="WP_048111726.1">
    <property type="nucleotide sequence ID" value="NZ_CP010070.1"/>
</dbReference>
<dbReference type="InterPro" id="IPR010918">
    <property type="entry name" value="PurM-like_C_dom"/>
</dbReference>
<dbReference type="KEGG" id="mear:Mpt1_c04680"/>
<evidence type="ECO:0000313" key="4">
    <source>
        <dbReference type="Proteomes" id="UP000030787"/>
    </source>
</evidence>
<protein>
    <submittedName>
        <fullName evidence="3">ThiL3 protein</fullName>
        <ecNumber evidence="3">2.7.4.16</ecNumber>
    </submittedName>
</protein>
<dbReference type="Proteomes" id="UP000030787">
    <property type="component" value="Chromosome"/>
</dbReference>
<dbReference type="CDD" id="cd02192">
    <property type="entry name" value="PurM-like3"/>
    <property type="match status" value="1"/>
</dbReference>